<dbReference type="GO" id="GO:0071595">
    <property type="term" value="C:Nem1-Spo7 phosphatase complex"/>
    <property type="evidence" value="ECO:0007669"/>
    <property type="project" value="TreeGrafter"/>
</dbReference>
<dbReference type="EMBL" id="JAEUBE010000255">
    <property type="protein sequence ID" value="KAH3666461.1"/>
    <property type="molecule type" value="Genomic_DNA"/>
</dbReference>
<dbReference type="GO" id="GO:0004721">
    <property type="term" value="F:phosphoprotein phosphatase activity"/>
    <property type="evidence" value="ECO:0007669"/>
    <property type="project" value="TreeGrafter"/>
</dbReference>
<evidence type="ECO:0000256" key="2">
    <source>
        <dbReference type="SAM" id="Phobius"/>
    </source>
</evidence>
<keyword evidence="2" id="KW-1133">Transmembrane helix</keyword>
<reference evidence="3" key="1">
    <citation type="journal article" date="2021" name="Open Biol.">
        <title>Shared evolutionary footprints suggest mitochondrial oxidative damage underlies multiple complex I losses in fungi.</title>
        <authorList>
            <person name="Schikora-Tamarit M.A."/>
            <person name="Marcet-Houben M."/>
            <person name="Nosek J."/>
            <person name="Gabaldon T."/>
        </authorList>
    </citation>
    <scope>NUCLEOTIDE SEQUENCE</scope>
    <source>
        <strain evidence="3">CBS6075</strain>
    </source>
</reference>
<name>A0A9P8P7F6_9ASCO</name>
<feature type="region of interest" description="Disordered" evidence="1">
    <location>
        <begin position="81"/>
        <end position="165"/>
    </location>
</feature>
<dbReference type="GeneID" id="70235422"/>
<dbReference type="Pfam" id="PF03907">
    <property type="entry name" value="Spo7"/>
    <property type="match status" value="1"/>
</dbReference>
<dbReference type="Proteomes" id="UP000769157">
    <property type="component" value="Unassembled WGS sequence"/>
</dbReference>
<evidence type="ECO:0000313" key="3">
    <source>
        <dbReference type="EMBL" id="KAH3666461.1"/>
    </source>
</evidence>
<dbReference type="AlphaFoldDB" id="A0A9P8P7F6"/>
<evidence type="ECO:0000313" key="4">
    <source>
        <dbReference type="Proteomes" id="UP000769157"/>
    </source>
</evidence>
<dbReference type="PANTHER" id="PTHR28249:SF1">
    <property type="entry name" value="SPORULATION-SPECIFIC PROTEIN SPO7"/>
    <property type="match status" value="1"/>
</dbReference>
<gene>
    <name evidence="3" type="ORF">OGAPHI_003457</name>
</gene>
<sequence length="381" mass="43640">MSSPKSQDQSGVDSSPDLSPRTSVSSSPPSSPSLLPRINEKEDDAAFSSDSDVWSLGSDRDLNAPEMLVIPSDSYFSQHRESFGELRGRSALDTPFSSKKGRRPSDLSVKSNTDYPNYTESDNEYTKTPIRTGRRRSSTPQNKRSGTSRSRTRDGASESGSGSEISQTAKIFKNLLILEESLRQQNIEQKRLRRKYLSFLMSMSAVLVFCGYRLTSDQDNSYIRLATQIVFIIDFVTLLLFYLSGEYNRTIVRPRKFVVITNKGLRQLNIRLVKVRIGILDFLLVELKSCFLIPIRLLKLQTLYFGRVLNLSSFGKLRNWLADLEIKLATANAGVTDVKVVLNPRVFTTDIREQWELYRNEFWNKETIRRRKMMGRERKDR</sequence>
<dbReference type="InterPro" id="IPR005605">
    <property type="entry name" value="Spo7"/>
</dbReference>
<dbReference type="RefSeq" id="XP_046061592.1">
    <property type="nucleotide sequence ID" value="XM_046204433.1"/>
</dbReference>
<organism evidence="3 4">
    <name type="scientific">Ogataea philodendri</name>
    <dbReference type="NCBI Taxonomy" id="1378263"/>
    <lineage>
        <taxon>Eukaryota</taxon>
        <taxon>Fungi</taxon>
        <taxon>Dikarya</taxon>
        <taxon>Ascomycota</taxon>
        <taxon>Saccharomycotina</taxon>
        <taxon>Pichiomycetes</taxon>
        <taxon>Pichiales</taxon>
        <taxon>Pichiaceae</taxon>
        <taxon>Ogataea</taxon>
    </lineage>
</organism>
<comment type="caution">
    <text evidence="3">The sequence shown here is derived from an EMBL/GenBank/DDBJ whole genome shotgun (WGS) entry which is preliminary data.</text>
</comment>
<reference evidence="3" key="2">
    <citation type="submission" date="2021-01" db="EMBL/GenBank/DDBJ databases">
        <authorList>
            <person name="Schikora-Tamarit M.A."/>
        </authorList>
    </citation>
    <scope>NUCLEOTIDE SEQUENCE</scope>
    <source>
        <strain evidence="3">CBS6075</strain>
    </source>
</reference>
<feature type="compositionally biased region" description="Low complexity" evidence="1">
    <location>
        <begin position="14"/>
        <end position="36"/>
    </location>
</feature>
<feature type="transmembrane region" description="Helical" evidence="2">
    <location>
        <begin position="221"/>
        <end position="243"/>
    </location>
</feature>
<keyword evidence="2" id="KW-0812">Transmembrane</keyword>
<feature type="compositionally biased region" description="Basic and acidic residues" evidence="1">
    <location>
        <begin position="81"/>
        <end position="90"/>
    </location>
</feature>
<feature type="transmembrane region" description="Helical" evidence="2">
    <location>
        <begin position="196"/>
        <end position="215"/>
    </location>
</feature>
<protein>
    <recommendedName>
        <fullName evidence="5">Sporulation-specific protein SPO7</fullName>
    </recommendedName>
</protein>
<evidence type="ECO:0000256" key="1">
    <source>
        <dbReference type="SAM" id="MobiDB-lite"/>
    </source>
</evidence>
<proteinExistence type="predicted"/>
<feature type="compositionally biased region" description="Polar residues" evidence="1">
    <location>
        <begin position="1"/>
        <end position="13"/>
    </location>
</feature>
<keyword evidence="4" id="KW-1185">Reference proteome</keyword>
<feature type="compositionally biased region" description="Polar residues" evidence="1">
    <location>
        <begin position="108"/>
        <end position="120"/>
    </location>
</feature>
<accession>A0A9P8P7F6</accession>
<feature type="region of interest" description="Disordered" evidence="1">
    <location>
        <begin position="1"/>
        <end position="59"/>
    </location>
</feature>
<dbReference type="OrthoDB" id="5599171at2759"/>
<dbReference type="GO" id="GO:0006998">
    <property type="term" value="P:nuclear envelope organization"/>
    <property type="evidence" value="ECO:0007669"/>
    <property type="project" value="TreeGrafter"/>
</dbReference>
<keyword evidence="2" id="KW-0472">Membrane</keyword>
<dbReference type="PANTHER" id="PTHR28249">
    <property type="entry name" value="SPORULATION-SPECIFIC PROTEIN SPO7"/>
    <property type="match status" value="1"/>
</dbReference>
<dbReference type="GO" id="GO:0019888">
    <property type="term" value="F:protein phosphatase regulator activity"/>
    <property type="evidence" value="ECO:0007669"/>
    <property type="project" value="InterPro"/>
</dbReference>
<evidence type="ECO:0008006" key="5">
    <source>
        <dbReference type="Google" id="ProtNLM"/>
    </source>
</evidence>